<evidence type="ECO:0000256" key="1">
    <source>
        <dbReference type="ARBA" id="ARBA00010681"/>
    </source>
</evidence>
<comment type="caution">
    <text evidence="4">The sequence shown here is derived from an EMBL/GenBank/DDBJ whole genome shotgun (WGS) entry which is preliminary data.</text>
</comment>
<dbReference type="AlphaFoldDB" id="A0A480A2G2"/>
<keyword evidence="5" id="KW-1185">Reference proteome</keyword>
<name>A0A480A2G2_9CYAN</name>
<evidence type="ECO:0000313" key="5">
    <source>
        <dbReference type="Proteomes" id="UP000300142"/>
    </source>
</evidence>
<dbReference type="Proteomes" id="UP000300142">
    <property type="component" value="Unassembled WGS sequence"/>
</dbReference>
<dbReference type="RefSeq" id="WP_137668755.1">
    <property type="nucleotide sequence ID" value="NZ_BJCE01000201.1"/>
</dbReference>
<proteinExistence type="inferred from homology"/>
<dbReference type="GO" id="GO:0016829">
    <property type="term" value="F:lyase activity"/>
    <property type="evidence" value="ECO:0007669"/>
    <property type="project" value="UniProtKB-KW"/>
</dbReference>
<dbReference type="InterPro" id="IPR012674">
    <property type="entry name" value="Calycin"/>
</dbReference>
<evidence type="ECO:0000256" key="3">
    <source>
        <dbReference type="HAMAP-Rule" id="MF_01459"/>
    </source>
</evidence>
<dbReference type="GO" id="GO:0017006">
    <property type="term" value="P:protein-tetrapyrrole linkage"/>
    <property type="evidence" value="ECO:0007669"/>
    <property type="project" value="UniProtKB-UniRule"/>
</dbReference>
<protein>
    <recommendedName>
        <fullName evidence="3">Chromophore lyase CpcS/CpeS</fullName>
        <ecNumber evidence="3">4.-.-.-</ecNumber>
    </recommendedName>
</protein>
<comment type="similarity">
    <text evidence="1 3">Belongs to the CpcS/CpeS biliprotein lyase family.</text>
</comment>
<dbReference type="Gene3D" id="2.40.128.20">
    <property type="match status" value="1"/>
</dbReference>
<organism evidence="4 5">
    <name type="scientific">Sphaerospermopsis reniformis</name>
    <dbReference type="NCBI Taxonomy" id="531300"/>
    <lineage>
        <taxon>Bacteria</taxon>
        <taxon>Bacillati</taxon>
        <taxon>Cyanobacteriota</taxon>
        <taxon>Cyanophyceae</taxon>
        <taxon>Nostocales</taxon>
        <taxon>Aphanizomenonaceae</taxon>
        <taxon>Sphaerospermopsis</taxon>
    </lineage>
</organism>
<dbReference type="EC" id="4.-.-.-" evidence="3"/>
<evidence type="ECO:0000256" key="2">
    <source>
        <dbReference type="ARBA" id="ARBA00023239"/>
    </source>
</evidence>
<dbReference type="CDD" id="cd16339">
    <property type="entry name" value="CpcS"/>
    <property type="match status" value="1"/>
</dbReference>
<dbReference type="InterPro" id="IPR018536">
    <property type="entry name" value="CpcS/CpeS"/>
</dbReference>
<dbReference type="HAMAP" id="MF_01459">
    <property type="entry name" value="Chrphore_lyase_CpxS"/>
    <property type="match status" value="1"/>
</dbReference>
<dbReference type="Pfam" id="PF09367">
    <property type="entry name" value="CpeS"/>
    <property type="match status" value="1"/>
</dbReference>
<evidence type="ECO:0000313" key="4">
    <source>
        <dbReference type="EMBL" id="GCL39047.1"/>
    </source>
</evidence>
<comment type="function">
    <text evidence="3">Covalently attaches a chromophore to Cys residue(s) of phycobiliproteins.</text>
</comment>
<reference evidence="5" key="1">
    <citation type="submission" date="2019-02" db="EMBL/GenBank/DDBJ databases">
        <title>Draft genome sequence of Sphaerospermopsis reniformis NIES-1949.</title>
        <authorList>
            <person name="Yamaguchi H."/>
            <person name="Suzuki S."/>
            <person name="Kawachi M."/>
        </authorList>
    </citation>
    <scope>NUCLEOTIDE SEQUENCE [LARGE SCALE GENOMIC DNA]</scope>
    <source>
        <strain evidence="5">NIES-1949</strain>
    </source>
</reference>
<sequence>MNIEEFFELSAGKWFSHRTSHHLAFKQSEDGKSDIVIEMLSADHPEVIKLCEQYEVHPSTASCGARVTWKGTMEWDEEKHEGSTVLVTVPDADKPGEGKLLREMGYAEKAPVAGTYKMGEDGALTLITEYETMWSEERLWFASPNLRMRVSVLKRFGGFSMASFTSEIRMGATEASKKAMEAANTVNTVNASAG</sequence>
<accession>A0A480A2G2</accession>
<dbReference type="EMBL" id="BJCE01000201">
    <property type="protein sequence ID" value="GCL39047.1"/>
    <property type="molecule type" value="Genomic_DNA"/>
</dbReference>
<keyword evidence="2 3" id="KW-0456">Lyase</keyword>
<gene>
    <name evidence="3" type="primary">cpcS</name>
    <name evidence="4" type="ORF">SR1949_41680</name>
</gene>